<keyword evidence="2" id="KW-1185">Reference proteome</keyword>
<proteinExistence type="predicted"/>
<protein>
    <submittedName>
        <fullName evidence="1">Uncharacterized protein</fullName>
    </submittedName>
</protein>
<evidence type="ECO:0000313" key="2">
    <source>
        <dbReference type="Proteomes" id="UP001187471"/>
    </source>
</evidence>
<comment type="caution">
    <text evidence="1">The sequence shown here is derived from an EMBL/GenBank/DDBJ whole genome shotgun (WGS) entry which is preliminary data.</text>
</comment>
<organism evidence="1 2">
    <name type="scientific">Escallonia rubra</name>
    <dbReference type="NCBI Taxonomy" id="112253"/>
    <lineage>
        <taxon>Eukaryota</taxon>
        <taxon>Viridiplantae</taxon>
        <taxon>Streptophyta</taxon>
        <taxon>Embryophyta</taxon>
        <taxon>Tracheophyta</taxon>
        <taxon>Spermatophyta</taxon>
        <taxon>Magnoliopsida</taxon>
        <taxon>eudicotyledons</taxon>
        <taxon>Gunneridae</taxon>
        <taxon>Pentapetalae</taxon>
        <taxon>asterids</taxon>
        <taxon>campanulids</taxon>
        <taxon>Escalloniales</taxon>
        <taxon>Escalloniaceae</taxon>
        <taxon>Escallonia</taxon>
    </lineage>
</organism>
<reference evidence="1" key="1">
    <citation type="submission" date="2022-12" db="EMBL/GenBank/DDBJ databases">
        <title>Draft genome assemblies for two species of Escallonia (Escalloniales).</title>
        <authorList>
            <person name="Chanderbali A."/>
            <person name="Dervinis C."/>
            <person name="Anghel I."/>
            <person name="Soltis D."/>
            <person name="Soltis P."/>
            <person name="Zapata F."/>
        </authorList>
    </citation>
    <scope>NUCLEOTIDE SEQUENCE</scope>
    <source>
        <strain evidence="1">UCBG92.1500</strain>
        <tissue evidence="1">Leaf</tissue>
    </source>
</reference>
<accession>A0AA88UD86</accession>
<dbReference type="EMBL" id="JAVXUO010001857">
    <property type="protein sequence ID" value="KAK2978553.1"/>
    <property type="molecule type" value="Genomic_DNA"/>
</dbReference>
<sequence length="91" mass="9948">MTIRSTNANGDSWSTNLFNEVSEIPVLWAFRTSPKSSTVITLYALTYGHDPVLPMKITVKSFQMAVQNQLPGGYGGGHQNVITSITLMTSQ</sequence>
<gene>
    <name evidence="1" type="ORF">RJ640_015118</name>
</gene>
<dbReference type="AlphaFoldDB" id="A0AA88UD86"/>
<name>A0AA88UD86_9ASTE</name>
<dbReference type="Proteomes" id="UP001187471">
    <property type="component" value="Unassembled WGS sequence"/>
</dbReference>
<evidence type="ECO:0000313" key="1">
    <source>
        <dbReference type="EMBL" id="KAK2978553.1"/>
    </source>
</evidence>